<protein>
    <submittedName>
        <fullName evidence="2">Uncharacterized protein</fullName>
    </submittedName>
</protein>
<feature type="compositionally biased region" description="Basic and acidic residues" evidence="1">
    <location>
        <begin position="100"/>
        <end position="114"/>
    </location>
</feature>
<proteinExistence type="predicted"/>
<evidence type="ECO:0000313" key="3">
    <source>
        <dbReference type="Proteomes" id="UP000322873"/>
    </source>
</evidence>
<keyword evidence="3" id="KW-1185">Reference proteome</keyword>
<feature type="region of interest" description="Disordered" evidence="1">
    <location>
        <begin position="1"/>
        <end position="164"/>
    </location>
</feature>
<comment type="caution">
    <text evidence="2">The sequence shown here is derived from an EMBL/GenBank/DDBJ whole genome shotgun (WGS) entry which is preliminary data.</text>
</comment>
<feature type="compositionally biased region" description="Acidic residues" evidence="1">
    <location>
        <begin position="124"/>
        <end position="134"/>
    </location>
</feature>
<accession>A0A5M9JZR9</accession>
<evidence type="ECO:0000313" key="2">
    <source>
        <dbReference type="EMBL" id="KAA8574140.1"/>
    </source>
</evidence>
<organism evidence="2 3">
    <name type="scientific">Monilinia fructicola</name>
    <name type="common">Brown rot fungus</name>
    <name type="synonym">Ciboria fructicola</name>
    <dbReference type="NCBI Taxonomy" id="38448"/>
    <lineage>
        <taxon>Eukaryota</taxon>
        <taxon>Fungi</taxon>
        <taxon>Dikarya</taxon>
        <taxon>Ascomycota</taxon>
        <taxon>Pezizomycotina</taxon>
        <taxon>Leotiomycetes</taxon>
        <taxon>Helotiales</taxon>
        <taxon>Sclerotiniaceae</taxon>
        <taxon>Monilinia</taxon>
    </lineage>
</organism>
<feature type="compositionally biased region" description="Basic residues" evidence="1">
    <location>
        <begin position="140"/>
        <end position="150"/>
    </location>
</feature>
<dbReference type="VEuPathDB" id="FungiDB:MFRU_001g00700"/>
<reference evidence="2 3" key="1">
    <citation type="submission" date="2019-06" db="EMBL/GenBank/DDBJ databases">
        <title>Genome Sequence of the Brown Rot Fungal Pathogen Monilinia fructicola.</title>
        <authorList>
            <person name="De Miccolis Angelini R.M."/>
            <person name="Landi L."/>
            <person name="Abate D."/>
            <person name="Pollastro S."/>
            <person name="Romanazzi G."/>
            <person name="Faretra F."/>
        </authorList>
    </citation>
    <scope>NUCLEOTIDE SEQUENCE [LARGE SCALE GENOMIC DNA]</scope>
    <source>
        <strain evidence="2 3">Mfrc123</strain>
    </source>
</reference>
<sequence>MALEETAFKISAQHHSQLEAEEITPATSTSEASTRSEEELFEPDAATALADLRPTDTKMNPQPSGHRRRRSSMMNSLDTSSRAPRAKRSPRSATFGGDSKLGDRGSDDDSRSTSDDMELNNFSEEGDLQDDEETGLTAKSKAKRKKKKIRNQSMDQRVEEFDERGSDRTVVYLLTIDIYLQQMDV</sequence>
<gene>
    <name evidence="2" type="ORF">EYC84_005658</name>
</gene>
<evidence type="ECO:0000256" key="1">
    <source>
        <dbReference type="SAM" id="MobiDB-lite"/>
    </source>
</evidence>
<dbReference type="EMBL" id="VICG01000003">
    <property type="protein sequence ID" value="KAA8574140.1"/>
    <property type="molecule type" value="Genomic_DNA"/>
</dbReference>
<dbReference type="AlphaFoldDB" id="A0A5M9JZR9"/>
<name>A0A5M9JZR9_MONFR</name>
<feature type="compositionally biased region" description="Low complexity" evidence="1">
    <location>
        <begin position="23"/>
        <end position="33"/>
    </location>
</feature>
<dbReference type="Proteomes" id="UP000322873">
    <property type="component" value="Unassembled WGS sequence"/>
</dbReference>